<sequence>MECEKFHLHVSGETVDKGWHGKDLKLNSKSYFGLPYYFDYYTKSQSSLSSDKDLKETELEDLIFYTNAGIEDALECISKREIPNEGLFRNSGKLYKLSINEKERREIFHEQFLSERKRLANELSHYVMLNKQICLGSLINDDSYSLIHKFSEMLLDHIHN</sequence>
<name>A0A5N5SK58_9CRUS</name>
<feature type="non-terminal residue" evidence="1">
    <location>
        <position position="160"/>
    </location>
</feature>
<proteinExistence type="predicted"/>
<evidence type="ECO:0000313" key="2">
    <source>
        <dbReference type="Proteomes" id="UP000326759"/>
    </source>
</evidence>
<accession>A0A5N5SK58</accession>
<dbReference type="EMBL" id="SEYY01024044">
    <property type="protein sequence ID" value="KAB7494433.1"/>
    <property type="molecule type" value="Genomic_DNA"/>
</dbReference>
<organism evidence="1 2">
    <name type="scientific">Armadillidium nasatum</name>
    <dbReference type="NCBI Taxonomy" id="96803"/>
    <lineage>
        <taxon>Eukaryota</taxon>
        <taxon>Metazoa</taxon>
        <taxon>Ecdysozoa</taxon>
        <taxon>Arthropoda</taxon>
        <taxon>Crustacea</taxon>
        <taxon>Multicrustacea</taxon>
        <taxon>Malacostraca</taxon>
        <taxon>Eumalacostraca</taxon>
        <taxon>Peracarida</taxon>
        <taxon>Isopoda</taxon>
        <taxon>Oniscidea</taxon>
        <taxon>Crinocheta</taxon>
        <taxon>Armadillidiidae</taxon>
        <taxon>Armadillidium</taxon>
    </lineage>
</organism>
<evidence type="ECO:0000313" key="1">
    <source>
        <dbReference type="EMBL" id="KAB7494433.1"/>
    </source>
</evidence>
<dbReference type="Proteomes" id="UP000326759">
    <property type="component" value="Unassembled WGS sequence"/>
</dbReference>
<dbReference type="AlphaFoldDB" id="A0A5N5SK58"/>
<reference evidence="1 2" key="1">
    <citation type="journal article" date="2019" name="PLoS Biol.">
        <title>Sex chromosomes control vertical transmission of feminizing Wolbachia symbionts in an isopod.</title>
        <authorList>
            <person name="Becking T."/>
            <person name="Chebbi M.A."/>
            <person name="Giraud I."/>
            <person name="Moumen B."/>
            <person name="Laverre T."/>
            <person name="Caubet Y."/>
            <person name="Peccoud J."/>
            <person name="Gilbert C."/>
            <person name="Cordaux R."/>
        </authorList>
    </citation>
    <scope>NUCLEOTIDE SEQUENCE [LARGE SCALE GENOMIC DNA]</scope>
    <source>
        <strain evidence="1">ANa2</strain>
        <tissue evidence="1">Whole body excluding digestive tract and cuticle</tissue>
    </source>
</reference>
<protein>
    <submittedName>
        <fullName evidence="1">Uncharacterized protein</fullName>
    </submittedName>
</protein>
<gene>
    <name evidence="1" type="ORF">Anas_12318</name>
</gene>
<keyword evidence="2" id="KW-1185">Reference proteome</keyword>
<comment type="caution">
    <text evidence="1">The sequence shown here is derived from an EMBL/GenBank/DDBJ whole genome shotgun (WGS) entry which is preliminary data.</text>
</comment>